<sequence length="397" mass="44542">MTSATMYFDEFASGASMNINDDDNALNTKNDKTPSSASIDINVKTPFQACSDNCFYCDLCYCKEGQHSQKPLSSQLKVFENEQKLLQKQPSLSLLSSSSVTKYSQNDANVYSVAENNVEELCVVGDSRSAPHGIEDNLQRRDDGVRVFEIKNVRFAVNFTLKQVFAHAYKGNSINVHVVSHRDVCVAPSAVHVYPGVLSQFKLPELKAASCVQVVRFNANNEMYVSVERLDTKLYYVHHHRNNDYVYGLVPAIRCVSFENARTAFLGAPIFDSRNNLVSFVTNHYMDVYHDGGCVLPVVGKSSRLFSSMRITGAVQVRYEDNNRLELPTSALSGAHTTATKNEIKIAQKQLQKQQQQLVDLNVSVRRKRINLFLIHNGRVLMHTNIKSLFAGSMLYC</sequence>
<dbReference type="InterPro" id="IPR006853">
    <property type="entry name" value="Poxin_vir"/>
</dbReference>
<keyword evidence="6" id="KW-1185">Reference proteome</keyword>
<evidence type="ECO:0000313" key="6">
    <source>
        <dbReference type="Proteomes" id="UP000201190"/>
    </source>
</evidence>
<organism evidence="5 6">
    <name type="scientific">Lambdina fiscellaria nucleopolyhedrovirus</name>
    <dbReference type="NCBI Taxonomy" id="1642929"/>
    <lineage>
        <taxon>Viruses</taxon>
        <taxon>Viruses incertae sedis</taxon>
        <taxon>Naldaviricetes</taxon>
        <taxon>Lefavirales</taxon>
        <taxon>Baculoviridae</taxon>
        <taxon>Alphabaculovirus</taxon>
        <taxon>Alphabaculovirus lafiscellariae</taxon>
    </lineage>
</organism>
<comment type="catalytic activity">
    <reaction evidence="3">
        <text>2',3'-cGAMP + H2O = Gp(2'-5')Ap(3') + H(+)</text>
        <dbReference type="Rhea" id="RHEA:59472"/>
        <dbReference type="ChEBI" id="CHEBI:15377"/>
        <dbReference type="ChEBI" id="CHEBI:15378"/>
        <dbReference type="ChEBI" id="CHEBI:143093"/>
        <dbReference type="ChEBI" id="CHEBI:143098"/>
    </reaction>
    <physiologicalReaction direction="left-to-right" evidence="3">
        <dbReference type="Rhea" id="RHEA:59473"/>
    </physiologicalReaction>
</comment>
<dbReference type="EMBL" id="KP752043">
    <property type="protein sequence ID" value="AKC91704.1"/>
    <property type="molecule type" value="Genomic_DNA"/>
</dbReference>
<dbReference type="GO" id="GO:0016787">
    <property type="term" value="F:hydrolase activity"/>
    <property type="evidence" value="ECO:0007669"/>
    <property type="project" value="UniProtKB-KW"/>
</dbReference>
<protein>
    <submittedName>
        <fullName evidence="5">p26b</fullName>
    </submittedName>
</protein>
<keyword evidence="4" id="KW-0175">Coiled coil</keyword>
<keyword evidence="1" id="KW-0540">Nuclease</keyword>
<dbReference type="KEGG" id="vg:24170908"/>
<dbReference type="GO" id="GO:0004518">
    <property type="term" value="F:nuclease activity"/>
    <property type="evidence" value="ECO:0007669"/>
    <property type="project" value="UniProtKB-KW"/>
</dbReference>
<proteinExistence type="predicted"/>
<dbReference type="RefSeq" id="YP_009133287.1">
    <property type="nucleotide sequence ID" value="NC_026922.1"/>
</dbReference>
<dbReference type="Proteomes" id="UP000201190">
    <property type="component" value="Segment"/>
</dbReference>
<reference evidence="5 6" key="1">
    <citation type="journal article" date="2015" name="Genome Announc.">
        <title>Genome Sequence of an Alphabaculovirus Isolated from the Oak Looper, Lambdina fiscellaria, Contains a Putative 2-Kilobase-Pair Transposable Element Encoding a Transposase and a FLYWCH Domain-Containing Protein.</title>
        <authorList>
            <person name="Rohrmann G.F."/>
            <person name="Erlandson M.A."/>
            <person name="Theilmann D.A."/>
        </authorList>
    </citation>
    <scope>NUCLEOTIDE SEQUENCE [LARGE SCALE GENOMIC DNA]</scope>
    <source>
        <strain evidence="5">GR15</strain>
    </source>
</reference>
<evidence type="ECO:0000256" key="3">
    <source>
        <dbReference type="ARBA" id="ARBA00023932"/>
    </source>
</evidence>
<evidence type="ECO:0000256" key="2">
    <source>
        <dbReference type="ARBA" id="ARBA00022801"/>
    </source>
</evidence>
<keyword evidence="2" id="KW-0378">Hydrolase</keyword>
<accession>A0A0E3URR5</accession>
<evidence type="ECO:0000313" key="5">
    <source>
        <dbReference type="EMBL" id="AKC91704.1"/>
    </source>
</evidence>
<name>A0A0E3URR5_9ABAC</name>
<dbReference type="Pfam" id="PF04766">
    <property type="entry name" value="Baculo_p26"/>
    <property type="match status" value="1"/>
</dbReference>
<evidence type="ECO:0000256" key="4">
    <source>
        <dbReference type="SAM" id="Coils"/>
    </source>
</evidence>
<dbReference type="GeneID" id="24170908"/>
<evidence type="ECO:0000256" key="1">
    <source>
        <dbReference type="ARBA" id="ARBA00022722"/>
    </source>
</evidence>
<feature type="coiled-coil region" evidence="4">
    <location>
        <begin position="337"/>
        <end position="364"/>
    </location>
</feature>
<dbReference type="OrthoDB" id="17275at10239"/>